<name>A0AAF3F7B9_9BILA</name>
<dbReference type="AlphaFoldDB" id="A0AAF3F7B9"/>
<protein>
    <submittedName>
        <fullName evidence="4">Major facilitator superfamily (MFS) profile domain-containing protein</fullName>
    </submittedName>
</protein>
<feature type="transmembrane region" description="Helical" evidence="2">
    <location>
        <begin position="155"/>
        <end position="175"/>
    </location>
</feature>
<feature type="region of interest" description="Disordered" evidence="1">
    <location>
        <begin position="302"/>
        <end position="322"/>
    </location>
</feature>
<accession>A0AAF3F7B9</accession>
<keyword evidence="2" id="KW-0472">Membrane</keyword>
<feature type="transmembrane region" description="Helical" evidence="2">
    <location>
        <begin position="27"/>
        <end position="46"/>
    </location>
</feature>
<feature type="transmembrane region" description="Helical" evidence="2">
    <location>
        <begin position="121"/>
        <end position="148"/>
    </location>
</feature>
<evidence type="ECO:0000256" key="2">
    <source>
        <dbReference type="SAM" id="Phobius"/>
    </source>
</evidence>
<feature type="transmembrane region" description="Helical" evidence="2">
    <location>
        <begin position="654"/>
        <end position="674"/>
    </location>
</feature>
<dbReference type="InterPro" id="IPR050327">
    <property type="entry name" value="Proton-linked_MCT"/>
</dbReference>
<keyword evidence="3" id="KW-1185">Reference proteome</keyword>
<dbReference type="PANTHER" id="PTHR11360">
    <property type="entry name" value="MONOCARBOXYLATE TRANSPORTER"/>
    <property type="match status" value="1"/>
</dbReference>
<organism evidence="3 4">
    <name type="scientific">Mesorhabditis belari</name>
    <dbReference type="NCBI Taxonomy" id="2138241"/>
    <lineage>
        <taxon>Eukaryota</taxon>
        <taxon>Metazoa</taxon>
        <taxon>Ecdysozoa</taxon>
        <taxon>Nematoda</taxon>
        <taxon>Chromadorea</taxon>
        <taxon>Rhabditida</taxon>
        <taxon>Rhabditina</taxon>
        <taxon>Rhabditomorpha</taxon>
        <taxon>Rhabditoidea</taxon>
        <taxon>Rhabditidae</taxon>
        <taxon>Mesorhabditinae</taxon>
        <taxon>Mesorhabditis</taxon>
    </lineage>
</organism>
<dbReference type="WBParaSite" id="MBELARI_LOCUS2699">
    <property type="protein sequence ID" value="MBELARI_LOCUS2699"/>
    <property type="gene ID" value="MBELARI_LOCUS2699"/>
</dbReference>
<feature type="transmembrane region" description="Helical" evidence="2">
    <location>
        <begin position="495"/>
        <end position="513"/>
    </location>
</feature>
<reference evidence="4" key="1">
    <citation type="submission" date="2024-02" db="UniProtKB">
        <authorList>
            <consortium name="WormBaseParasite"/>
        </authorList>
    </citation>
    <scope>IDENTIFICATION</scope>
</reference>
<feature type="transmembrane region" description="Helical" evidence="2">
    <location>
        <begin position="187"/>
        <end position="205"/>
    </location>
</feature>
<dbReference type="InterPro" id="IPR036259">
    <property type="entry name" value="MFS_trans_sf"/>
</dbReference>
<evidence type="ECO:0000256" key="1">
    <source>
        <dbReference type="SAM" id="MobiDB-lite"/>
    </source>
</evidence>
<feature type="transmembrane region" description="Helical" evidence="2">
    <location>
        <begin position="533"/>
        <end position="553"/>
    </location>
</feature>
<proteinExistence type="predicted"/>
<feature type="compositionally biased region" description="Basic and acidic residues" evidence="1">
    <location>
        <begin position="302"/>
        <end position="312"/>
    </location>
</feature>
<evidence type="ECO:0000313" key="4">
    <source>
        <dbReference type="WBParaSite" id="MBELARI_LOCUS2699"/>
    </source>
</evidence>
<dbReference type="FunFam" id="1.20.1250.20:FF:000481">
    <property type="entry name" value="MonoCarboxylate Transporter family"/>
    <property type="match status" value="1"/>
</dbReference>
<feature type="transmembrane region" description="Helical" evidence="2">
    <location>
        <begin position="565"/>
        <end position="587"/>
    </location>
</feature>
<dbReference type="GO" id="GO:0008028">
    <property type="term" value="F:monocarboxylic acid transmembrane transporter activity"/>
    <property type="evidence" value="ECO:0007669"/>
    <property type="project" value="TreeGrafter"/>
</dbReference>
<evidence type="ECO:0000313" key="3">
    <source>
        <dbReference type="Proteomes" id="UP000887575"/>
    </source>
</evidence>
<keyword evidence="2" id="KW-0812">Transmembrane</keyword>
<feature type="transmembrane region" description="Helical" evidence="2">
    <location>
        <begin position="622"/>
        <end position="642"/>
    </location>
</feature>
<dbReference type="Gene3D" id="1.20.1250.20">
    <property type="entry name" value="MFS general substrate transporter like domains"/>
    <property type="match status" value="2"/>
</dbReference>
<dbReference type="InterPro" id="IPR011701">
    <property type="entry name" value="MFS"/>
</dbReference>
<keyword evidence="2" id="KW-1133">Transmembrane helix</keyword>
<sequence>MAKISLDLTGNPVDVAKQLLPVPPDGGYGWVIVMAAFFSNLIVDGICTCFTEFKQSYKDEFKGSDASTALIGSLLIGVYLFVGPIVGAMCNKLGARKTVIIGSIISGCAFILATFSPNLTIFITIYGILGGIGFGMIYLPAIVVVGYYFESKRAIATGMAVAGSGVGTMVMPFVARYAIQYFGWKGADWVLAGLIFMCIFFGLLYKELTPPALETVNDVEKKTNEKEPNDTVINLNGEANRDKMMERMRNALSQCEDDESVFADSWAREANDAGRIGNELSQCDEDDEMSFAKSWAKRQKKASEAISTERRPSGALSQCDEDEEMTFAQSWAKAIAERKKQPNDPLARVRNEISQCEDGENGFAKSWAGMRARRVSSNQRQRKVTLTGVTEELTQPTGVLAKSLKDLRVNLTGLEAEEIAKPLNRQDILYTGSIRRLSQYKKEGGALSYRASITTIPRKILDEIPLVEEKSKCKLFGLRTIFGEMIDLELMKDPTMILLCISNLLANLGYFTPYVFLKDLALSKGIPESDTMYFVPVIGVANTIGRILSGWFADRQFVSSLNINNFSLVACGVLCLGAPFCTTYMSLMIYGALFGFIISAYACLTSIVLADLLGIEKLTNSFGLLVLYRGVACLLGTPLSGLAYDVTRSYDMCFYLGGGVILVSGLISCLIPLVHRCVRSEEEKSEEEIKE</sequence>
<dbReference type="Pfam" id="PF07690">
    <property type="entry name" value="MFS_1"/>
    <property type="match status" value="2"/>
</dbReference>
<feature type="transmembrane region" description="Helical" evidence="2">
    <location>
        <begin position="593"/>
        <end position="615"/>
    </location>
</feature>
<feature type="transmembrane region" description="Helical" evidence="2">
    <location>
        <begin position="98"/>
        <end position="115"/>
    </location>
</feature>
<dbReference type="Proteomes" id="UP000887575">
    <property type="component" value="Unassembled WGS sequence"/>
</dbReference>
<dbReference type="SUPFAM" id="SSF103473">
    <property type="entry name" value="MFS general substrate transporter"/>
    <property type="match status" value="1"/>
</dbReference>
<feature type="transmembrane region" description="Helical" evidence="2">
    <location>
        <begin position="66"/>
        <end position="86"/>
    </location>
</feature>
<dbReference type="PANTHER" id="PTHR11360:SF286">
    <property type="entry name" value="GH22266P"/>
    <property type="match status" value="1"/>
</dbReference>